<dbReference type="InterPro" id="IPR020845">
    <property type="entry name" value="AMP-binding_CS"/>
</dbReference>
<dbReference type="PANTHER" id="PTHR24096:SF420">
    <property type="entry name" value="LONG-CHAIN-FATTY-ACID--COA LIGASE-RELATED"/>
    <property type="match status" value="1"/>
</dbReference>
<dbReference type="eggNOG" id="COG1022">
    <property type="taxonomic scope" value="Bacteria"/>
</dbReference>
<keyword evidence="4" id="KW-1185">Reference proteome</keyword>
<dbReference type="Pfam" id="PF00501">
    <property type="entry name" value="AMP-binding"/>
    <property type="match status" value="1"/>
</dbReference>
<dbReference type="PROSITE" id="PS00455">
    <property type="entry name" value="AMP_BINDING"/>
    <property type="match status" value="1"/>
</dbReference>
<accession>C3J8G4</accession>
<dbReference type="GeneID" id="93365705"/>
<dbReference type="GO" id="GO:0016405">
    <property type="term" value="F:CoA-ligase activity"/>
    <property type="evidence" value="ECO:0007669"/>
    <property type="project" value="TreeGrafter"/>
</dbReference>
<proteinExistence type="predicted"/>
<organism evidence="3 4">
    <name type="scientific">Porphyromonas endodontalis (strain ATCC 35406 / DSM 24491 / JCM 8526 / CCUG 16442 / BCRC 14492 / NCTC 13058 / HG 370)</name>
    <name type="common">Bacteroides endodontalis</name>
    <dbReference type="NCBI Taxonomy" id="553175"/>
    <lineage>
        <taxon>Bacteria</taxon>
        <taxon>Pseudomonadati</taxon>
        <taxon>Bacteroidota</taxon>
        <taxon>Bacteroidia</taxon>
        <taxon>Bacteroidales</taxon>
        <taxon>Porphyromonadaceae</taxon>
        <taxon>Porphyromonas</taxon>
    </lineage>
</organism>
<evidence type="ECO:0000313" key="4">
    <source>
        <dbReference type="Proteomes" id="UP000004295"/>
    </source>
</evidence>
<protein>
    <submittedName>
        <fullName evidence="3">AMP-binding enzyme</fullName>
    </submittedName>
</protein>
<dbReference type="SUPFAM" id="SSF56801">
    <property type="entry name" value="Acetyl-CoA synthetase-like"/>
    <property type="match status" value="1"/>
</dbReference>
<dbReference type="InterPro" id="IPR042099">
    <property type="entry name" value="ANL_N_sf"/>
</dbReference>
<dbReference type="PANTHER" id="PTHR24096">
    <property type="entry name" value="LONG-CHAIN-FATTY-ACID--COA LIGASE"/>
    <property type="match status" value="1"/>
</dbReference>
<dbReference type="STRING" id="553175.POREN0001_1413"/>
<comment type="caution">
    <text evidence="3">The sequence shown here is derived from an EMBL/GenBank/DDBJ whole genome shotgun (WGS) entry which is preliminary data.</text>
</comment>
<reference evidence="3 4" key="1">
    <citation type="submission" date="2009-04" db="EMBL/GenBank/DDBJ databases">
        <authorList>
            <person name="Sebastian Y."/>
            <person name="Madupu R."/>
            <person name="Durkin A.S."/>
            <person name="Torralba M."/>
            <person name="Methe B."/>
            <person name="Sutton G.G."/>
            <person name="Strausberg R.L."/>
            <person name="Nelson K.E."/>
        </authorList>
    </citation>
    <scope>NUCLEOTIDE SEQUENCE [LARGE SCALE GENOMIC DNA]</scope>
    <source>
        <strain evidence="4">ATCC 35406 / BCRC 14492 / JCM 8526 / NCTC 13058 / HG 370</strain>
    </source>
</reference>
<dbReference type="InterPro" id="IPR045851">
    <property type="entry name" value="AMP-bd_C_sf"/>
</dbReference>
<evidence type="ECO:0000259" key="2">
    <source>
        <dbReference type="Pfam" id="PF00501"/>
    </source>
</evidence>
<feature type="domain" description="AMP-dependent synthetase/ligase" evidence="2">
    <location>
        <begin position="22"/>
        <end position="424"/>
    </location>
</feature>
<dbReference type="Pfam" id="PF23562">
    <property type="entry name" value="AMP-binding_C_3"/>
    <property type="match status" value="1"/>
</dbReference>
<dbReference type="Gene3D" id="3.40.50.12780">
    <property type="entry name" value="N-terminal domain of ligase-like"/>
    <property type="match status" value="1"/>
</dbReference>
<name>C3J8G4_POREA</name>
<dbReference type="InterPro" id="IPR000873">
    <property type="entry name" value="AMP-dep_synth/lig_dom"/>
</dbReference>
<dbReference type="Proteomes" id="UP000004295">
    <property type="component" value="Unassembled WGS sequence"/>
</dbReference>
<dbReference type="RefSeq" id="WP_004332193.1">
    <property type="nucleotide sequence ID" value="NZ_ACNN01000005.1"/>
</dbReference>
<gene>
    <name evidence="3" type="ORF">POREN0001_1413</name>
</gene>
<dbReference type="EMBL" id="ACNN01000005">
    <property type="protein sequence ID" value="EEN83726.1"/>
    <property type="molecule type" value="Genomic_DNA"/>
</dbReference>
<dbReference type="Gene3D" id="3.30.300.30">
    <property type="match status" value="1"/>
</dbReference>
<keyword evidence="1" id="KW-0812">Transmembrane</keyword>
<dbReference type="AlphaFoldDB" id="C3J8G4"/>
<keyword evidence="1" id="KW-1133">Transmembrane helix</keyword>
<evidence type="ECO:0000313" key="3">
    <source>
        <dbReference type="EMBL" id="EEN83726.1"/>
    </source>
</evidence>
<keyword evidence="1" id="KW-0472">Membrane</keyword>
<evidence type="ECO:0000256" key="1">
    <source>
        <dbReference type="SAM" id="Phobius"/>
    </source>
</evidence>
<feature type="transmembrane region" description="Helical" evidence="1">
    <location>
        <begin position="74"/>
        <end position="94"/>
    </location>
</feature>
<sequence length="569" mass="64128">MNKYTNNDVNRNLLKVIEDSFKESFDLPAFTDYDTNETFTYGSAAQEIARLHALFRTADLKAGDKVALMGADSARWCIIFIATITYGAVIVPILQDFNPQDAERIIDHSDSRILFLDQKLRTSIDLNRCPQVEILLGIEELDIVHVAKQKKENEKALRESIAHRDRWKLYSEGGSFARESICFAQRENSEVMYINYTSGTTGVSKGVLLTGQNIAGNALYAHRLDLMYRGHRELCFLPLAHAYSCAFNLITPITMGAHVTILGKVPSPRVIMAAFAKVRPQLIITVPLILEKIYKQAIAPKLEQPLIKFLTHIPGLKSIVYKSIRRKLEHALGGEFREVIVGGAALSEQVGSFLKKIRFPLTVGYGMTECGPLISYENHKHWVPGSCGKPLTTMEVRIVREEGAPLNAPGEIQVRGMNVCQGYYKNPEANAQLFTSDGWMHTGDLGTLDRHNNLFIRGRSKTMILSSNGQNIYPEEIEEKINSFSLVAESLVVRRADRLVALIVPDPEVAQREGLSPEAAWQRIEEFRAQLNNQVAAYEKVTRFVLQEEPFVKTPKRSIKRFLYEEKTN</sequence>